<dbReference type="Gene3D" id="1.25.40.390">
    <property type="match status" value="1"/>
</dbReference>
<gene>
    <name evidence="10" type="ORF">H6D15_06410</name>
</gene>
<dbReference type="PROSITE" id="PS51257">
    <property type="entry name" value="PROKAR_LIPOPROTEIN"/>
    <property type="match status" value="1"/>
</dbReference>
<dbReference type="InterPro" id="IPR011990">
    <property type="entry name" value="TPR-like_helical_dom_sf"/>
</dbReference>
<dbReference type="Proteomes" id="UP000698924">
    <property type="component" value="Unassembled WGS sequence"/>
</dbReference>
<evidence type="ECO:0000259" key="8">
    <source>
        <dbReference type="Pfam" id="PF07980"/>
    </source>
</evidence>
<evidence type="ECO:0000256" key="1">
    <source>
        <dbReference type="ARBA" id="ARBA00004442"/>
    </source>
</evidence>
<organism evidence="10 11">
    <name type="scientific">Caecibacteroides pullorum</name>
    <dbReference type="NCBI Taxonomy" id="2725562"/>
    <lineage>
        <taxon>Bacteria</taxon>
        <taxon>Pseudomonadati</taxon>
        <taxon>Bacteroidota</taxon>
        <taxon>Bacteroidia</taxon>
        <taxon>Bacteroidales</taxon>
        <taxon>Bacteroidaceae</taxon>
        <taxon>Caecibacteroides</taxon>
    </lineage>
</organism>
<feature type="domain" description="SusD-like N-terminal" evidence="9">
    <location>
        <begin position="21"/>
        <end position="215"/>
    </location>
</feature>
<evidence type="ECO:0000256" key="5">
    <source>
        <dbReference type="ARBA" id="ARBA00023237"/>
    </source>
</evidence>
<feature type="domain" description="RagB/SusD" evidence="8">
    <location>
        <begin position="304"/>
        <end position="600"/>
    </location>
</feature>
<feature type="signal peptide" evidence="7">
    <location>
        <begin position="1"/>
        <end position="23"/>
    </location>
</feature>
<dbReference type="EMBL" id="JACJMO010000006">
    <property type="protein sequence ID" value="MBM6857235.1"/>
    <property type="molecule type" value="Genomic_DNA"/>
</dbReference>
<keyword evidence="4" id="KW-0472">Membrane</keyword>
<keyword evidence="5" id="KW-0998">Cell outer membrane</keyword>
<sequence length="600" mass="69385">MKKNYIIVVVLSMLLGFASCDYLDVVPDERPTEEDAFKDKYAAERYLYSCYAFMPQERQIDNIVNHGQTVSSTKNEATHILLGNISAANLGNLQYWSRMYGAFRRCYTFLDNVDAVPRLEEETKLVYKAEAQFLLAYYGFYLLKSYGPFIIPDGVFDYNMPSDAYPKRAKFDDCVQWILDRLDEAYPNLLDAQSVSAQGRATKVIADALRSRVLLYAASPLFNGNKTFFQNTLLDPETGEPLMPLEYDENKWKKALDASEVAIKSALDAGFELYKGDDRSSDLPYPEDQTEYALRMTFVDRENKEVIFWDAREEGYYDWQNESTPRDPEQGDPSWNNNGPSLESVEMFYSENGLPIDEDPAYFPEGDWFKLGEYDGEPTSNLHLKREPRFYAWIAFHNSWYEMQRNDQSRIRVKFRKDDEQGVGNRSRNFSKSGYLAKKGVGLAYSTRNGFTKYPWPLIRLAELYLNAAEAAIESGDLDKGKEYLNVVRQRAGVPDVEVAWKGIATLDKDKLREIVHRERNIELFLEGHYRWDMNRWLESEAAMNHNPHGLNIYGEDDESFSQPVEVSMRWAFTSPANYLLPIETRELNINSRLVQNPGY</sequence>
<dbReference type="GO" id="GO:0009279">
    <property type="term" value="C:cell outer membrane"/>
    <property type="evidence" value="ECO:0007669"/>
    <property type="project" value="UniProtKB-SubCell"/>
</dbReference>
<dbReference type="RefSeq" id="WP_204971491.1">
    <property type="nucleotide sequence ID" value="NZ_JAAZTS010000006.1"/>
</dbReference>
<comment type="similarity">
    <text evidence="2">Belongs to the SusD family.</text>
</comment>
<dbReference type="InterPro" id="IPR033985">
    <property type="entry name" value="SusD-like_N"/>
</dbReference>
<feature type="region of interest" description="Disordered" evidence="6">
    <location>
        <begin position="319"/>
        <end position="340"/>
    </location>
</feature>
<keyword evidence="3 7" id="KW-0732">Signal</keyword>
<dbReference type="SUPFAM" id="SSF48452">
    <property type="entry name" value="TPR-like"/>
    <property type="match status" value="1"/>
</dbReference>
<comment type="subcellular location">
    <subcellularLocation>
        <location evidence="1">Cell outer membrane</location>
    </subcellularLocation>
</comment>
<name>A0AA41DAZ3_9BACT</name>
<evidence type="ECO:0000256" key="2">
    <source>
        <dbReference type="ARBA" id="ARBA00006275"/>
    </source>
</evidence>
<evidence type="ECO:0000256" key="4">
    <source>
        <dbReference type="ARBA" id="ARBA00023136"/>
    </source>
</evidence>
<dbReference type="Pfam" id="PF07980">
    <property type="entry name" value="SusD_RagB"/>
    <property type="match status" value="1"/>
</dbReference>
<protein>
    <submittedName>
        <fullName evidence="10">RagB/SusD family nutrient uptake outer membrane protein</fullName>
    </submittedName>
</protein>
<evidence type="ECO:0000256" key="7">
    <source>
        <dbReference type="SAM" id="SignalP"/>
    </source>
</evidence>
<evidence type="ECO:0000313" key="10">
    <source>
        <dbReference type="EMBL" id="MBM6857235.1"/>
    </source>
</evidence>
<evidence type="ECO:0000259" key="9">
    <source>
        <dbReference type="Pfam" id="PF14322"/>
    </source>
</evidence>
<evidence type="ECO:0000313" key="11">
    <source>
        <dbReference type="Proteomes" id="UP000698924"/>
    </source>
</evidence>
<keyword evidence="11" id="KW-1185">Reference proteome</keyword>
<dbReference type="InterPro" id="IPR012944">
    <property type="entry name" value="SusD_RagB_dom"/>
</dbReference>
<dbReference type="AlphaFoldDB" id="A0AA41DAZ3"/>
<dbReference type="CDD" id="cd08977">
    <property type="entry name" value="SusD"/>
    <property type="match status" value="1"/>
</dbReference>
<reference evidence="10 11" key="1">
    <citation type="journal article" date="2021" name="Sci. Rep.">
        <title>The distribution of antibiotic resistance genes in chicken gut microbiota commensals.</title>
        <authorList>
            <person name="Juricova H."/>
            <person name="Matiasovicova J."/>
            <person name="Kubasova T."/>
            <person name="Cejkova D."/>
            <person name="Rychlik I."/>
        </authorList>
    </citation>
    <scope>NUCLEOTIDE SEQUENCE [LARGE SCALE GENOMIC DNA]</scope>
    <source>
        <strain evidence="10 11">An421</strain>
    </source>
</reference>
<proteinExistence type="inferred from homology"/>
<dbReference type="Pfam" id="PF14322">
    <property type="entry name" value="SusD-like_3"/>
    <property type="match status" value="1"/>
</dbReference>
<evidence type="ECO:0000256" key="3">
    <source>
        <dbReference type="ARBA" id="ARBA00022729"/>
    </source>
</evidence>
<feature type="chain" id="PRO_5041272261" evidence="7">
    <location>
        <begin position="24"/>
        <end position="600"/>
    </location>
</feature>
<accession>A0AA41DAZ3</accession>
<evidence type="ECO:0000256" key="6">
    <source>
        <dbReference type="SAM" id="MobiDB-lite"/>
    </source>
</evidence>
<comment type="caution">
    <text evidence="10">The sequence shown here is derived from an EMBL/GenBank/DDBJ whole genome shotgun (WGS) entry which is preliminary data.</text>
</comment>